<feature type="region of interest" description="Disordered" evidence="1">
    <location>
        <begin position="290"/>
        <end position="315"/>
    </location>
</feature>
<feature type="domain" description="DUF4351" evidence="3">
    <location>
        <begin position="315"/>
        <end position="368"/>
    </location>
</feature>
<name>A0A4P2Q9U9_SORCE</name>
<feature type="domain" description="Transposase (putative) YhgA-like" evidence="2">
    <location>
        <begin position="4"/>
        <end position="212"/>
    </location>
</feature>
<proteinExistence type="predicted"/>
<dbReference type="InterPro" id="IPR006842">
    <property type="entry name" value="Transposase_31"/>
</dbReference>
<evidence type="ECO:0000259" key="3">
    <source>
        <dbReference type="Pfam" id="PF14261"/>
    </source>
</evidence>
<dbReference type="InterPro" id="IPR025587">
    <property type="entry name" value="DUF4351"/>
</dbReference>
<evidence type="ECO:0000256" key="1">
    <source>
        <dbReference type="SAM" id="MobiDB-lite"/>
    </source>
</evidence>
<dbReference type="PANTHER" id="PTHR34611">
    <property type="match status" value="1"/>
</dbReference>
<dbReference type="OrthoDB" id="9813385at2"/>
<dbReference type="RefSeq" id="WP_129353949.1">
    <property type="nucleotide sequence ID" value="NZ_CP012670.1"/>
</dbReference>
<accession>A0A4P2Q9U9</accession>
<dbReference type="Proteomes" id="UP000295781">
    <property type="component" value="Chromosome"/>
</dbReference>
<dbReference type="Pfam" id="PF14261">
    <property type="entry name" value="DUF4351"/>
    <property type="match status" value="1"/>
</dbReference>
<dbReference type="Pfam" id="PF04754">
    <property type="entry name" value="Transposase_31"/>
    <property type="match status" value="1"/>
</dbReference>
<dbReference type="EMBL" id="CP012670">
    <property type="protein sequence ID" value="AUX26380.1"/>
    <property type="molecule type" value="Genomic_DNA"/>
</dbReference>
<evidence type="ECO:0000313" key="5">
    <source>
        <dbReference type="Proteomes" id="UP000295781"/>
    </source>
</evidence>
<dbReference type="GO" id="GO:1990238">
    <property type="term" value="F:double-stranded DNA endonuclease activity"/>
    <property type="evidence" value="ECO:0007669"/>
    <property type="project" value="TreeGrafter"/>
</dbReference>
<organism evidence="4 5">
    <name type="scientific">Sorangium cellulosum</name>
    <name type="common">Polyangium cellulosum</name>
    <dbReference type="NCBI Taxonomy" id="56"/>
    <lineage>
        <taxon>Bacteria</taxon>
        <taxon>Pseudomonadati</taxon>
        <taxon>Myxococcota</taxon>
        <taxon>Polyangia</taxon>
        <taxon>Polyangiales</taxon>
        <taxon>Polyangiaceae</taxon>
        <taxon>Sorangium</taxon>
    </lineage>
</organism>
<reference evidence="4 5" key="1">
    <citation type="submission" date="2015-09" db="EMBL/GenBank/DDBJ databases">
        <title>Sorangium comparison.</title>
        <authorList>
            <person name="Zaburannyi N."/>
            <person name="Bunk B."/>
            <person name="Overmann J."/>
            <person name="Mueller R."/>
        </authorList>
    </citation>
    <scope>NUCLEOTIDE SEQUENCE [LARGE SCALE GENOMIC DNA]</scope>
    <source>
        <strain evidence="4 5">So ceGT47</strain>
    </source>
</reference>
<dbReference type="PANTHER" id="PTHR34611:SF2">
    <property type="entry name" value="INACTIVE RECOMBINATION-PROMOTING NUCLEASE-LIKE PROTEIN RPNE-RELATED"/>
    <property type="match status" value="1"/>
</dbReference>
<protein>
    <submittedName>
        <fullName evidence="4">Transposase</fullName>
    </submittedName>
</protein>
<dbReference type="AlphaFoldDB" id="A0A4P2Q9U9"/>
<evidence type="ECO:0000259" key="2">
    <source>
        <dbReference type="Pfam" id="PF04754"/>
    </source>
</evidence>
<gene>
    <name evidence="4" type="primary">isftu1</name>
    <name evidence="4" type="ORF">SOCEGT47_069410</name>
</gene>
<dbReference type="GO" id="GO:0006310">
    <property type="term" value="P:DNA recombination"/>
    <property type="evidence" value="ECO:0007669"/>
    <property type="project" value="TreeGrafter"/>
</dbReference>
<dbReference type="InterPro" id="IPR051699">
    <property type="entry name" value="Rpn/YhgA-like_nuclease"/>
</dbReference>
<evidence type="ECO:0000313" key="4">
    <source>
        <dbReference type="EMBL" id="AUX26380.1"/>
    </source>
</evidence>
<sequence>MTPTPHDALFKATFSQPEHAAAALRQVLPPALAARIQFGSLALLPGSFIDEKLAASHSDLLFSASIQSARREQASILLYLLFEHQSTTHPLMAFRLLEYMVRIWQSHLQRHPKATRLPAILPVVLHHSDTGWTAAVAFQDLIDLPPETLALIAEYVPRFRFVLDDISAETDDALRARAMTALGRLVLWCLRHARHPEELVARLSAWTEVVREVRLAPGGGAALSRVWRYILNIADPARPRELLERLLLSAGPEAKEEIVTIADYLREQGRLAGEREGRLAGEREGRLAGEREGRLAGEREGRLAGEREGRLAGEREGRLEGQRSTLLKLLRLRFGELPAQVVARVRAADAARLERWTERVLSSPTLDDVLRER</sequence>